<comment type="caution">
    <text evidence="1">The sequence shown here is derived from an EMBL/GenBank/DDBJ whole genome shotgun (WGS) entry which is preliminary data.</text>
</comment>
<name>A0AB33WSD8_9PSED</name>
<reference evidence="1 2" key="1">
    <citation type="journal article" date="2012" name="PLoS Genet.">
        <title>Comparative Genomics of Plant-Associated Pseudomonas spp.: Insights into Diversity and Inheritance of Traits Involved in Multitrophic Interactions.</title>
        <authorList>
            <person name="Loper J.E."/>
            <person name="Hassan K.A."/>
            <person name="Mavrodi D.V."/>
            <person name="Davis E.W.II."/>
            <person name="Lim C.K."/>
            <person name="Shaffer B.T."/>
            <person name="Elbourne L.D."/>
            <person name="Stockwell V.O."/>
            <person name="Hartney S.L."/>
            <person name="Breakwell K."/>
            <person name="Henkels M.D."/>
            <person name="Tetu S.G."/>
            <person name="Rangel L.I."/>
            <person name="Kidarsa T.A."/>
            <person name="Wilson N.L."/>
            <person name="van de Mortel J.E."/>
            <person name="Song C."/>
            <person name="Blumhagen R."/>
            <person name="Radune D."/>
            <person name="Hostetler J.B."/>
            <person name="Brinkac L.M."/>
            <person name="Durkin A.S."/>
            <person name="Kluepfel D.A."/>
            <person name="Wechter W.P."/>
            <person name="Anderson A.J."/>
            <person name="Kim Y.C."/>
            <person name="Pierson L.S.III."/>
            <person name="Pierson E.A."/>
            <person name="Lindow S.E."/>
            <person name="Kobayashi D.Y."/>
            <person name="Raaijmakers J.M."/>
            <person name="Weller D.M."/>
            <person name="Thomashow L.S."/>
            <person name="Allen A.E."/>
            <person name="Paulsen I.T."/>
        </authorList>
    </citation>
    <scope>NUCLEOTIDE SEQUENCE [LARGE SCALE GENOMIC DNA]</scope>
    <source>
        <strain evidence="1 2">O6</strain>
    </source>
</reference>
<protein>
    <submittedName>
        <fullName evidence="1">Phage tail protein</fullName>
    </submittedName>
</protein>
<organism evidence="1 2">
    <name type="scientific">Pseudomonas chlororaphis O6</name>
    <dbReference type="NCBI Taxonomy" id="1037915"/>
    <lineage>
        <taxon>Bacteria</taxon>
        <taxon>Pseudomonadati</taxon>
        <taxon>Pseudomonadota</taxon>
        <taxon>Gammaproteobacteria</taxon>
        <taxon>Pseudomonadales</taxon>
        <taxon>Pseudomonadaceae</taxon>
        <taxon>Pseudomonas</taxon>
    </lineage>
</organism>
<sequence>MDYPISVPSVGLVDGRFIDENAVSGVPGSLIPAAWGNGVTQEILSVVKSAGIAPDENDNAQLLKALKVIVGKASPMLSVVKNIAVSRLLESDELGLLLINGAADTVSITLPPSNASLGVRDVIVRRVDNSGNRLVVQCSGTDNIKFHTHLRSAGYPFLVLMGAGDWWHLRSDGSGSWWPVGRFDGTALGRPVFETTVVLAPGGYGALNGSTLKRTEWPWLWDHAQQSGMLRPESDRAGAWSPGDGVTTFRTPEARGEFLRVWSEDNTVDSGRTPGSWQAGSLVHGDNGIGDNIIFATDMLNQRKQLGFDIGNLAAYPGCTVKYIWPDASTVTRLPDSELMNHSGVARPRNIAYPGRIKLI</sequence>
<gene>
    <name evidence="1" type="ORF">PchlO6_1301</name>
</gene>
<dbReference type="AlphaFoldDB" id="A0AB33WSD8"/>
<accession>A0AB33WSD8</accession>
<dbReference type="EMBL" id="AHOT01000019">
    <property type="protein sequence ID" value="EIM15891.1"/>
    <property type="molecule type" value="Genomic_DNA"/>
</dbReference>
<dbReference type="RefSeq" id="WP_009047320.1">
    <property type="nucleotide sequence ID" value="NZ_CM001490.1"/>
</dbReference>
<proteinExistence type="predicted"/>
<evidence type="ECO:0000313" key="1">
    <source>
        <dbReference type="EMBL" id="EIM15891.1"/>
    </source>
</evidence>
<dbReference type="Proteomes" id="UP000003790">
    <property type="component" value="Chromosome"/>
</dbReference>
<dbReference type="SUPFAM" id="SSF88874">
    <property type="entry name" value="Receptor-binding domain of short tail fibre protein gp12"/>
    <property type="match status" value="1"/>
</dbReference>
<evidence type="ECO:0000313" key="2">
    <source>
        <dbReference type="Proteomes" id="UP000003790"/>
    </source>
</evidence>